<organism evidence="1 2">
    <name type="scientific">miscellaneous Crenarchaeota group-1 archaeon SG8-32-3</name>
    <dbReference type="NCBI Taxonomy" id="1685125"/>
    <lineage>
        <taxon>Archaea</taxon>
        <taxon>Candidatus Bathyarchaeota</taxon>
        <taxon>MCG-1</taxon>
    </lineage>
</organism>
<accession>A0A0M0BVB1</accession>
<reference evidence="2" key="1">
    <citation type="submission" date="2015-06" db="EMBL/GenBank/DDBJ databases">
        <title>New insights into the roles of widespread benthic archaea in carbon and nitrogen cycling.</title>
        <authorList>
            <person name="Lazar C.S."/>
            <person name="Baker B.J."/>
            <person name="Seitz K.W."/>
            <person name="Hyde A.S."/>
            <person name="Dick G.J."/>
            <person name="Hinrichs K.-U."/>
            <person name="Teske A.P."/>
        </authorList>
    </citation>
    <scope>NUCLEOTIDE SEQUENCE [LARGE SCALE GENOMIC DNA]</scope>
</reference>
<protein>
    <recommendedName>
        <fullName evidence="3">Glycosyl hydrolase-like 10 domain-containing protein</fullName>
    </recommendedName>
</protein>
<sequence>MKFGAYLYEAEKAAGFDFHVLRVKLETGNRIPPVQDMYSNIAIFADNAAIRSHPDWISQSPLGPARMGNNNFNIYWSVVCATQPEHRAEQLDYIEDVDRHSLGVWLNSQYFADHSHCTCPRCKELWKKSGLNWFEWRRKEVTDYIAQIRMRVKKELVMCIQPDPVTACERYGVDFNDLAEYADAFNVVMFSKSYATPWYWEMLTRGFKKLLKKPVYISLYVYGPGDTAKDVPSASELLSVSVRCARAGIDGILYLANGASQIRDFQKAAVDKIELRKTLEGYGGKHVKEVLDRVKNWEKIVE</sequence>
<proteinExistence type="predicted"/>
<name>A0A0M0BVB1_9ARCH</name>
<evidence type="ECO:0008006" key="3">
    <source>
        <dbReference type="Google" id="ProtNLM"/>
    </source>
</evidence>
<evidence type="ECO:0000313" key="1">
    <source>
        <dbReference type="EMBL" id="KON32389.1"/>
    </source>
</evidence>
<evidence type="ECO:0000313" key="2">
    <source>
        <dbReference type="Proteomes" id="UP000054016"/>
    </source>
</evidence>
<gene>
    <name evidence="1" type="ORF">AC478_00410</name>
</gene>
<dbReference type="EMBL" id="LFWV01000003">
    <property type="protein sequence ID" value="KON32389.1"/>
    <property type="molecule type" value="Genomic_DNA"/>
</dbReference>
<dbReference type="AlphaFoldDB" id="A0A0M0BVB1"/>
<dbReference type="Proteomes" id="UP000054016">
    <property type="component" value="Unassembled WGS sequence"/>
</dbReference>
<comment type="caution">
    <text evidence="1">The sequence shown here is derived from an EMBL/GenBank/DDBJ whole genome shotgun (WGS) entry which is preliminary data.</text>
</comment>